<dbReference type="SUPFAM" id="SSF103473">
    <property type="entry name" value="MFS general substrate transporter"/>
    <property type="match status" value="1"/>
</dbReference>
<keyword evidence="10" id="KW-1185">Reference proteome</keyword>
<dbReference type="PANTHER" id="PTHR23513">
    <property type="entry name" value="INTEGRAL MEMBRANE EFFLUX PROTEIN-RELATED"/>
    <property type="match status" value="1"/>
</dbReference>
<sequence length="442" mass="45477">MVTTNPTRERSSRGLLVDISPLRESPAFARLWAGGAISGIGAQMTVVAVGLHIYALTESTFAVALVGAFALIPMIIAGLYGGMLADAFDRRLILIWGSVIAWGSTIALASLAWLGIETVWPFYLLTTVNAVAATVIGTVRFAVIPRILPAHLLPAASALSGISVGVMVTVGPALAGVLVATVGFGWTYTIDAVLFIASFLGILALPRLAPEGDVDKPGLASLVSGFRFLKTAPNVRMSFVVDIIAMTFGQPRVLFPAVGALVLGGGAITVGILIAAGAIGALATSILSGRLGQVRMQGQAIARSIIAYGAFILGFGVLLAVLATGWFGPVGASIESANMVGIVIAAILLAGAGGADNISAIFRMTMLQTAVPDSMRGRLQGVFTVVVTGGPRLGDIYVGAVAAFGALWLPPLAGGLAIIVLVAVLVRTQRTFRHYDALDPRP</sequence>
<keyword evidence="5 7" id="KW-1133">Transmembrane helix</keyword>
<dbReference type="EMBL" id="BAABCN010000002">
    <property type="protein sequence ID" value="GAA3865609.1"/>
    <property type="molecule type" value="Genomic_DNA"/>
</dbReference>
<keyword evidence="4 7" id="KW-0812">Transmembrane</keyword>
<feature type="transmembrane region" description="Helical" evidence="7">
    <location>
        <begin position="92"/>
        <end position="116"/>
    </location>
</feature>
<feature type="transmembrane region" description="Helical" evidence="7">
    <location>
        <begin position="382"/>
        <end position="402"/>
    </location>
</feature>
<dbReference type="Proteomes" id="UP001501803">
    <property type="component" value="Unassembled WGS sequence"/>
</dbReference>
<evidence type="ECO:0000256" key="5">
    <source>
        <dbReference type="ARBA" id="ARBA00022989"/>
    </source>
</evidence>
<dbReference type="CDD" id="cd06173">
    <property type="entry name" value="MFS_MefA_like"/>
    <property type="match status" value="1"/>
</dbReference>
<feature type="domain" description="Major facilitator superfamily (MFS) profile" evidence="8">
    <location>
        <begin position="190"/>
        <end position="442"/>
    </location>
</feature>
<comment type="caution">
    <text evidence="9">The sequence shown here is derived from an EMBL/GenBank/DDBJ whole genome shotgun (WGS) entry which is preliminary data.</text>
</comment>
<evidence type="ECO:0000259" key="8">
    <source>
        <dbReference type="PROSITE" id="PS50850"/>
    </source>
</evidence>
<feature type="transmembrane region" description="Helical" evidence="7">
    <location>
        <begin position="261"/>
        <end position="284"/>
    </location>
</feature>
<feature type="transmembrane region" description="Helical" evidence="7">
    <location>
        <begin position="155"/>
        <end position="180"/>
    </location>
</feature>
<feature type="transmembrane region" description="Helical" evidence="7">
    <location>
        <begin position="305"/>
        <end position="327"/>
    </location>
</feature>
<feature type="transmembrane region" description="Helical" evidence="7">
    <location>
        <begin position="186"/>
        <end position="206"/>
    </location>
</feature>
<evidence type="ECO:0000256" key="3">
    <source>
        <dbReference type="ARBA" id="ARBA00022475"/>
    </source>
</evidence>
<dbReference type="PANTHER" id="PTHR23513:SF9">
    <property type="entry name" value="ENTEROBACTIN EXPORTER ENTS"/>
    <property type="match status" value="1"/>
</dbReference>
<feature type="transmembrane region" description="Helical" evidence="7">
    <location>
        <begin position="408"/>
        <end position="426"/>
    </location>
</feature>
<dbReference type="InterPro" id="IPR010290">
    <property type="entry name" value="TM_effector"/>
</dbReference>
<feature type="transmembrane region" description="Helical" evidence="7">
    <location>
        <begin position="31"/>
        <end position="55"/>
    </location>
</feature>
<organism evidence="9 10">
    <name type="scientific">Leifsonia kafniensis</name>
    <dbReference type="NCBI Taxonomy" id="475957"/>
    <lineage>
        <taxon>Bacteria</taxon>
        <taxon>Bacillati</taxon>
        <taxon>Actinomycetota</taxon>
        <taxon>Actinomycetes</taxon>
        <taxon>Micrococcales</taxon>
        <taxon>Microbacteriaceae</taxon>
        <taxon>Leifsonia</taxon>
    </lineage>
</organism>
<dbReference type="InterPro" id="IPR020846">
    <property type="entry name" value="MFS_dom"/>
</dbReference>
<evidence type="ECO:0000256" key="4">
    <source>
        <dbReference type="ARBA" id="ARBA00022692"/>
    </source>
</evidence>
<dbReference type="PROSITE" id="PS50850">
    <property type="entry name" value="MFS"/>
    <property type="match status" value="1"/>
</dbReference>
<dbReference type="InterPro" id="IPR036259">
    <property type="entry name" value="MFS_trans_sf"/>
</dbReference>
<reference evidence="10" key="1">
    <citation type="journal article" date="2019" name="Int. J. Syst. Evol. Microbiol.">
        <title>The Global Catalogue of Microorganisms (GCM) 10K type strain sequencing project: providing services to taxonomists for standard genome sequencing and annotation.</title>
        <authorList>
            <consortium name="The Broad Institute Genomics Platform"/>
            <consortium name="The Broad Institute Genome Sequencing Center for Infectious Disease"/>
            <person name="Wu L."/>
            <person name="Ma J."/>
        </authorList>
    </citation>
    <scope>NUCLEOTIDE SEQUENCE [LARGE SCALE GENOMIC DNA]</scope>
    <source>
        <strain evidence="10">JCM 17021</strain>
    </source>
</reference>
<evidence type="ECO:0000256" key="2">
    <source>
        <dbReference type="ARBA" id="ARBA00022448"/>
    </source>
</evidence>
<feature type="transmembrane region" description="Helical" evidence="7">
    <location>
        <begin position="61"/>
        <end position="80"/>
    </location>
</feature>
<accession>A0ABP7K4Y8</accession>
<evidence type="ECO:0000256" key="7">
    <source>
        <dbReference type="SAM" id="Phobius"/>
    </source>
</evidence>
<name>A0ABP7K4Y8_9MICO</name>
<proteinExistence type="predicted"/>
<dbReference type="RefSeq" id="WP_345062249.1">
    <property type="nucleotide sequence ID" value="NZ_BAABCN010000002.1"/>
</dbReference>
<dbReference type="Gene3D" id="1.20.1250.20">
    <property type="entry name" value="MFS general substrate transporter like domains"/>
    <property type="match status" value="1"/>
</dbReference>
<comment type="subcellular location">
    <subcellularLocation>
        <location evidence="1">Cell inner membrane</location>
        <topology evidence="1">Multi-pass membrane protein</topology>
    </subcellularLocation>
</comment>
<evidence type="ECO:0000313" key="9">
    <source>
        <dbReference type="EMBL" id="GAA3865609.1"/>
    </source>
</evidence>
<protein>
    <submittedName>
        <fullName evidence="9">MFS transporter</fullName>
    </submittedName>
</protein>
<keyword evidence="2" id="KW-0813">Transport</keyword>
<dbReference type="Pfam" id="PF05977">
    <property type="entry name" value="MFS_3"/>
    <property type="match status" value="1"/>
</dbReference>
<gene>
    <name evidence="9" type="ORF">GCM10022381_06650</name>
</gene>
<feature type="transmembrane region" description="Helical" evidence="7">
    <location>
        <begin position="122"/>
        <end position="143"/>
    </location>
</feature>
<evidence type="ECO:0000256" key="1">
    <source>
        <dbReference type="ARBA" id="ARBA00004429"/>
    </source>
</evidence>
<keyword evidence="6 7" id="KW-0472">Membrane</keyword>
<feature type="transmembrane region" description="Helical" evidence="7">
    <location>
        <begin position="339"/>
        <end position="362"/>
    </location>
</feature>
<evidence type="ECO:0000313" key="10">
    <source>
        <dbReference type="Proteomes" id="UP001501803"/>
    </source>
</evidence>
<evidence type="ECO:0000256" key="6">
    <source>
        <dbReference type="ARBA" id="ARBA00023136"/>
    </source>
</evidence>
<keyword evidence="3" id="KW-1003">Cell membrane</keyword>